<evidence type="ECO:0000313" key="1">
    <source>
        <dbReference type="EMBL" id="KAF7810538.1"/>
    </source>
</evidence>
<evidence type="ECO:0000313" key="2">
    <source>
        <dbReference type="Proteomes" id="UP000634136"/>
    </source>
</evidence>
<dbReference type="AlphaFoldDB" id="A0A834SVZ3"/>
<dbReference type="EMBL" id="JAAIUW010000011">
    <property type="protein sequence ID" value="KAF7810538.1"/>
    <property type="molecule type" value="Genomic_DNA"/>
</dbReference>
<dbReference type="OrthoDB" id="1721399at2759"/>
<comment type="caution">
    <text evidence="1">The sequence shown here is derived from an EMBL/GenBank/DDBJ whole genome shotgun (WGS) entry which is preliminary data.</text>
</comment>
<accession>A0A834SVZ3</accession>
<organism evidence="1 2">
    <name type="scientific">Senna tora</name>
    <dbReference type="NCBI Taxonomy" id="362788"/>
    <lineage>
        <taxon>Eukaryota</taxon>
        <taxon>Viridiplantae</taxon>
        <taxon>Streptophyta</taxon>
        <taxon>Embryophyta</taxon>
        <taxon>Tracheophyta</taxon>
        <taxon>Spermatophyta</taxon>
        <taxon>Magnoliopsida</taxon>
        <taxon>eudicotyledons</taxon>
        <taxon>Gunneridae</taxon>
        <taxon>Pentapetalae</taxon>
        <taxon>rosids</taxon>
        <taxon>fabids</taxon>
        <taxon>Fabales</taxon>
        <taxon>Fabaceae</taxon>
        <taxon>Caesalpinioideae</taxon>
        <taxon>Cassia clade</taxon>
        <taxon>Senna</taxon>
    </lineage>
</organism>
<protein>
    <submittedName>
        <fullName evidence="1">Replication factor-A carboxy-terminal domain protein</fullName>
    </submittedName>
</protein>
<keyword evidence="2" id="KW-1185">Reference proteome</keyword>
<sequence>MRISNQEKVFEQNPFGILLQLQFDGRISSHRHEDYKEDVPVEFESLLGKELLFKIDINTMNITNKLSAYTVKEVSLDDKLIREFKDHYSIKNYDEEGAQSKEQTVQNVDDKVDDNLEDIICDGMTSIPSTKGASNKRLADIDIVAPSFSDDGATQASSCKMPKVVELRRNQGANTNWNLQLN</sequence>
<dbReference type="Proteomes" id="UP000634136">
    <property type="component" value="Unassembled WGS sequence"/>
</dbReference>
<reference evidence="1" key="1">
    <citation type="submission" date="2020-09" db="EMBL/GenBank/DDBJ databases">
        <title>Genome-Enabled Discovery of Anthraquinone Biosynthesis in Senna tora.</title>
        <authorList>
            <person name="Kang S.-H."/>
            <person name="Pandey R.P."/>
            <person name="Lee C.-M."/>
            <person name="Sim J.-S."/>
            <person name="Jeong J.-T."/>
            <person name="Choi B.-S."/>
            <person name="Jung M."/>
            <person name="Ginzburg D."/>
            <person name="Zhao K."/>
            <person name="Won S.Y."/>
            <person name="Oh T.-J."/>
            <person name="Yu Y."/>
            <person name="Kim N.-H."/>
            <person name="Lee O.R."/>
            <person name="Lee T.-H."/>
            <person name="Bashyal P."/>
            <person name="Kim T.-S."/>
            <person name="Lee W.-H."/>
            <person name="Kawkins C."/>
            <person name="Kim C.-K."/>
            <person name="Kim J.S."/>
            <person name="Ahn B.O."/>
            <person name="Rhee S.Y."/>
            <person name="Sohng J.K."/>
        </authorList>
    </citation>
    <scope>NUCLEOTIDE SEQUENCE</scope>
    <source>
        <tissue evidence="1">Leaf</tissue>
    </source>
</reference>
<proteinExistence type="predicted"/>
<name>A0A834SVZ3_9FABA</name>
<gene>
    <name evidence="1" type="ORF">G2W53_037281</name>
</gene>